<dbReference type="EMBL" id="CAJNOH010002986">
    <property type="protein sequence ID" value="CAF1319042.1"/>
    <property type="molecule type" value="Genomic_DNA"/>
</dbReference>
<evidence type="ECO:0000313" key="4">
    <source>
        <dbReference type="EMBL" id="CAF1319042.1"/>
    </source>
</evidence>
<dbReference type="Proteomes" id="UP000663870">
    <property type="component" value="Unassembled WGS sequence"/>
</dbReference>
<evidence type="ECO:0000256" key="2">
    <source>
        <dbReference type="ARBA" id="ARBA00022803"/>
    </source>
</evidence>
<dbReference type="Proteomes" id="UP000663854">
    <property type="component" value="Unassembled WGS sequence"/>
</dbReference>
<dbReference type="InterPro" id="IPR011990">
    <property type="entry name" value="TPR-like_helical_dom_sf"/>
</dbReference>
<dbReference type="PROSITE" id="PS50005">
    <property type="entry name" value="TPR"/>
    <property type="match status" value="2"/>
</dbReference>
<evidence type="ECO:0000256" key="3">
    <source>
        <dbReference type="PROSITE-ProRule" id="PRU00339"/>
    </source>
</evidence>
<comment type="caution">
    <text evidence="4">The sequence shown here is derived from an EMBL/GenBank/DDBJ whole genome shotgun (WGS) entry which is preliminary data.</text>
</comment>
<proteinExistence type="predicted"/>
<reference evidence="4" key="1">
    <citation type="submission" date="2021-02" db="EMBL/GenBank/DDBJ databases">
        <authorList>
            <person name="Nowell W R."/>
        </authorList>
    </citation>
    <scope>NUCLEOTIDE SEQUENCE</scope>
</reference>
<accession>A0A815ERS7</accession>
<dbReference type="Pfam" id="PF13424">
    <property type="entry name" value="TPR_12"/>
    <property type="match status" value="1"/>
</dbReference>
<dbReference type="SUPFAM" id="SSF48452">
    <property type="entry name" value="TPR-like"/>
    <property type="match status" value="1"/>
</dbReference>
<evidence type="ECO:0000313" key="7">
    <source>
        <dbReference type="Proteomes" id="UP000663870"/>
    </source>
</evidence>
<dbReference type="SMART" id="SM00028">
    <property type="entry name" value="TPR"/>
    <property type="match status" value="3"/>
</dbReference>
<protein>
    <submittedName>
        <fullName evidence="4">Uncharacterized protein</fullName>
    </submittedName>
</protein>
<evidence type="ECO:0000313" key="5">
    <source>
        <dbReference type="EMBL" id="CAF1584589.1"/>
    </source>
</evidence>
<dbReference type="EMBL" id="CAJNOL010004268">
    <property type="protein sequence ID" value="CAF1584589.1"/>
    <property type="molecule type" value="Genomic_DNA"/>
</dbReference>
<organism evidence="4 6">
    <name type="scientific">Rotaria sordida</name>
    <dbReference type="NCBI Taxonomy" id="392033"/>
    <lineage>
        <taxon>Eukaryota</taxon>
        <taxon>Metazoa</taxon>
        <taxon>Spiralia</taxon>
        <taxon>Gnathifera</taxon>
        <taxon>Rotifera</taxon>
        <taxon>Eurotatoria</taxon>
        <taxon>Bdelloidea</taxon>
        <taxon>Philodinida</taxon>
        <taxon>Philodinidae</taxon>
        <taxon>Rotaria</taxon>
    </lineage>
</organism>
<keyword evidence="7" id="KW-1185">Reference proteome</keyword>
<feature type="repeat" description="TPR" evidence="3">
    <location>
        <begin position="294"/>
        <end position="327"/>
    </location>
</feature>
<keyword evidence="2 3" id="KW-0802">TPR repeat</keyword>
<dbReference type="Pfam" id="PF13374">
    <property type="entry name" value="TPR_10"/>
    <property type="match status" value="1"/>
</dbReference>
<dbReference type="InterPro" id="IPR019734">
    <property type="entry name" value="TPR_rpt"/>
</dbReference>
<sequence length="406" mass="46312">MHPKVSGVFGLDEDLLEQLTRDICFYRHMRVCTPTMNIFQIGSNIIDNPDEQQINFLCFQLFSDILPELPTQLGATAEQKAEHISRLLSLLIGANMNINYLFKQFDSSTLHKSVSHLQAFNQRVMASTNTSNSFSVTVYRAQLVSKKDLEIIQTNPQALLSIPTFILASRSFRTIASICRRAADNQLTVILFELNLSEDVPRAELNADMIVFGLGTLFRLVSTESTPDGVWRTQLESADRAMRRIKDQLKLEVGGHLTWLTFGNYLIALKRVDAAEEYYKYLLQVLPSDHSSLASIYNNMGLMYSMKENDQEALRWFEKALKLKVTELSTTVTQKKPSMEDESPLQHTSIDRLTILCKLADLYNRQENHSEALNYYRQALEISTDVSLRLFLQAKIETILLSHNNS</sequence>
<name>A0A815ERS7_9BILA</name>
<dbReference type="Gene3D" id="1.25.40.10">
    <property type="entry name" value="Tetratricopeptide repeat domain"/>
    <property type="match status" value="1"/>
</dbReference>
<keyword evidence="1" id="KW-0677">Repeat</keyword>
<evidence type="ECO:0000313" key="6">
    <source>
        <dbReference type="Proteomes" id="UP000663854"/>
    </source>
</evidence>
<dbReference type="PANTHER" id="PTHR45641">
    <property type="entry name" value="TETRATRICOPEPTIDE REPEAT PROTEIN (AFU_ORTHOLOGUE AFUA_6G03870)"/>
    <property type="match status" value="1"/>
</dbReference>
<dbReference type="PANTHER" id="PTHR45641:SF19">
    <property type="entry name" value="NEPHROCYSTIN-3"/>
    <property type="match status" value="1"/>
</dbReference>
<gene>
    <name evidence="5" type="ORF">JXQ802_LOCUS46591</name>
    <name evidence="4" type="ORF">PYM288_LOCUS30815</name>
</gene>
<feature type="repeat" description="TPR" evidence="3">
    <location>
        <begin position="353"/>
        <end position="386"/>
    </location>
</feature>
<dbReference type="AlphaFoldDB" id="A0A815ERS7"/>
<evidence type="ECO:0000256" key="1">
    <source>
        <dbReference type="ARBA" id="ARBA00022737"/>
    </source>
</evidence>